<dbReference type="InterPro" id="IPR008271">
    <property type="entry name" value="Ser/Thr_kinase_AS"/>
</dbReference>
<proteinExistence type="predicted"/>
<dbReference type="PROSITE" id="PS50011">
    <property type="entry name" value="PROTEIN_KINASE_DOM"/>
    <property type="match status" value="1"/>
</dbReference>
<dbReference type="EMBL" id="JAPMOS010000016">
    <property type="protein sequence ID" value="KAJ4459895.1"/>
    <property type="molecule type" value="Genomic_DNA"/>
</dbReference>
<evidence type="ECO:0000313" key="5">
    <source>
        <dbReference type="Proteomes" id="UP001141327"/>
    </source>
</evidence>
<evidence type="ECO:0000313" key="4">
    <source>
        <dbReference type="EMBL" id="KAJ4459895.1"/>
    </source>
</evidence>
<sequence>MYQGEKKGNLPHGKGKITYVNGESYEGDFSNGQRHGQGKYTYLDGGNYEGEWRNNVTHGHGKSTYANGKTYVGHFENGQVNGEGRLVYPNGDYYEGSFAGGKFCGHGKFVRLVDNATYVGEWQDQKHHGRGTLTFYAEDKKTITEIYEGDWFEGHKHGQGECRFPDGKQYKGDWQLDQMNGRGEIEYPNGNRYVGQLENGLRSGQGALFYKDGRKYEGQWRDNFAEGQGIFTWVNGDVYQGEFVKAKKHGRGILQYANGDRYEGNWEAGKAAGHGVMHFSTGDLYDGMFDEGRPDGAGVMTMVNGDRYDGIWEGFKGEGRRISARAQSAAAEGPGGPQEGPRGTRCRWIWKNGEIKIHILSEPPPPPPASASECLVNPADLHDGVKIGAGGFGEVAWKTLTVQVNDNLLEEFYREVTTMRRPAHPPSDLIRTREPWVMVGGGQEFMHMGTLHELIHNPRFPIDIHKRLDYAYQIASGMSYLHGMGMIHKDLKPLNVLVSSGEQLKISDFGLSKFKNHSRTVVSKRGTPAYSPPESYSSEKCDEKIDVFSFGIILWELWSRQLPYGSLNFQQIMNAICTHKRPRIPDIDPRYRAQDAAYAGLMQHCWTYRAPDRPPFTEILATLNTIRSTLTPPAPRYPPGTPHR</sequence>
<dbReference type="PANTHER" id="PTHR23084:SF263">
    <property type="entry name" value="MORN REPEAT-CONTAINING PROTEIN 1"/>
    <property type="match status" value="1"/>
</dbReference>
<organism evidence="4 5">
    <name type="scientific">Paratrimastix pyriformis</name>
    <dbReference type="NCBI Taxonomy" id="342808"/>
    <lineage>
        <taxon>Eukaryota</taxon>
        <taxon>Metamonada</taxon>
        <taxon>Preaxostyla</taxon>
        <taxon>Paratrimastigidae</taxon>
        <taxon>Paratrimastix</taxon>
    </lineage>
</organism>
<dbReference type="Gene3D" id="2.20.110.10">
    <property type="entry name" value="Histone H3 K4-specific methyltransferase SET7/9 N-terminal domain"/>
    <property type="match status" value="6"/>
</dbReference>
<dbReference type="InterPro" id="IPR003409">
    <property type="entry name" value="MORN"/>
</dbReference>
<dbReference type="Pfam" id="PF07714">
    <property type="entry name" value="PK_Tyr_Ser-Thr"/>
    <property type="match status" value="1"/>
</dbReference>
<dbReference type="PROSITE" id="PS00108">
    <property type="entry name" value="PROTEIN_KINASE_ST"/>
    <property type="match status" value="1"/>
</dbReference>
<gene>
    <name evidence="4" type="ORF">PAPYR_3953</name>
</gene>
<evidence type="ECO:0000259" key="3">
    <source>
        <dbReference type="PROSITE" id="PS50011"/>
    </source>
</evidence>
<keyword evidence="5" id="KW-1185">Reference proteome</keyword>
<protein>
    <submittedName>
        <fullName evidence="4">Phosphatidylinositol-4-phosphate 5-kinase</fullName>
    </submittedName>
</protein>
<evidence type="ECO:0000256" key="1">
    <source>
        <dbReference type="ARBA" id="ARBA00022737"/>
    </source>
</evidence>
<dbReference type="Gene3D" id="1.10.510.10">
    <property type="entry name" value="Transferase(Phosphotransferase) domain 1"/>
    <property type="match status" value="1"/>
</dbReference>
<feature type="region of interest" description="Disordered" evidence="2">
    <location>
        <begin position="324"/>
        <end position="343"/>
    </location>
</feature>
<dbReference type="InterPro" id="IPR001245">
    <property type="entry name" value="Ser-Thr/Tyr_kinase_cat_dom"/>
</dbReference>
<reference evidence="4" key="1">
    <citation type="journal article" date="2022" name="bioRxiv">
        <title>Genomics of Preaxostyla Flagellates Illuminates Evolutionary Transitions and the Path Towards Mitochondrial Loss.</title>
        <authorList>
            <person name="Novak L.V.F."/>
            <person name="Treitli S.C."/>
            <person name="Pyrih J."/>
            <person name="Halakuc P."/>
            <person name="Pipaliya S.V."/>
            <person name="Vacek V."/>
            <person name="Brzon O."/>
            <person name="Soukal P."/>
            <person name="Eme L."/>
            <person name="Dacks J.B."/>
            <person name="Karnkowska A."/>
            <person name="Elias M."/>
            <person name="Hampl V."/>
        </authorList>
    </citation>
    <scope>NUCLEOTIDE SEQUENCE</scope>
    <source>
        <strain evidence="4">RCP-MX</strain>
    </source>
</reference>
<dbReference type="SUPFAM" id="SSF56112">
    <property type="entry name" value="Protein kinase-like (PK-like)"/>
    <property type="match status" value="1"/>
</dbReference>
<dbReference type="PANTHER" id="PTHR23084">
    <property type="entry name" value="PHOSPHATIDYLINOSITOL-4-PHOSPHATE 5-KINASE RELATED"/>
    <property type="match status" value="1"/>
</dbReference>
<feature type="domain" description="Protein kinase" evidence="3">
    <location>
        <begin position="381"/>
        <end position="630"/>
    </location>
</feature>
<dbReference type="Pfam" id="PF02493">
    <property type="entry name" value="MORN"/>
    <property type="match status" value="13"/>
</dbReference>
<dbReference type="SMART" id="SM00220">
    <property type="entry name" value="S_TKc"/>
    <property type="match status" value="1"/>
</dbReference>
<name>A0ABQ8UL14_9EUKA</name>
<dbReference type="InterPro" id="IPR011009">
    <property type="entry name" value="Kinase-like_dom_sf"/>
</dbReference>
<dbReference type="SMART" id="SM00698">
    <property type="entry name" value="MORN"/>
    <property type="match status" value="13"/>
</dbReference>
<dbReference type="SUPFAM" id="SSF82185">
    <property type="entry name" value="Histone H3 K4-specific methyltransferase SET7/9 N-terminal domain"/>
    <property type="match status" value="3"/>
</dbReference>
<accession>A0ABQ8UL14</accession>
<dbReference type="Proteomes" id="UP001141327">
    <property type="component" value="Unassembled WGS sequence"/>
</dbReference>
<dbReference type="InterPro" id="IPR000719">
    <property type="entry name" value="Prot_kinase_dom"/>
</dbReference>
<comment type="caution">
    <text evidence="4">The sequence shown here is derived from an EMBL/GenBank/DDBJ whole genome shotgun (WGS) entry which is preliminary data.</text>
</comment>
<keyword evidence="1" id="KW-0677">Repeat</keyword>
<evidence type="ECO:0000256" key="2">
    <source>
        <dbReference type="SAM" id="MobiDB-lite"/>
    </source>
</evidence>